<evidence type="ECO:0000256" key="2">
    <source>
        <dbReference type="ARBA" id="ARBA00022490"/>
    </source>
</evidence>
<evidence type="ECO:0000256" key="5">
    <source>
        <dbReference type="ARBA" id="ARBA00022825"/>
    </source>
</evidence>
<dbReference type="PANTHER" id="PTHR10381:SF70">
    <property type="entry name" value="ATP-DEPENDENT CLP PROTEASE PROTEOLYTIC SUBUNIT"/>
    <property type="match status" value="1"/>
</dbReference>
<dbReference type="Proteomes" id="UP000320338">
    <property type="component" value="Unassembled WGS sequence"/>
</dbReference>
<keyword evidence="8" id="KW-0472">Membrane</keyword>
<feature type="region of interest" description="Disordered" evidence="7">
    <location>
        <begin position="1"/>
        <end position="21"/>
    </location>
</feature>
<dbReference type="InterPro" id="IPR023562">
    <property type="entry name" value="ClpP/TepA"/>
</dbReference>
<dbReference type="Gene3D" id="3.90.226.10">
    <property type="entry name" value="2-enoyl-CoA Hydratase, Chain A, domain 1"/>
    <property type="match status" value="1"/>
</dbReference>
<dbReference type="GO" id="GO:0004252">
    <property type="term" value="F:serine-type endopeptidase activity"/>
    <property type="evidence" value="ECO:0007669"/>
    <property type="project" value="InterPro"/>
</dbReference>
<evidence type="ECO:0000313" key="10">
    <source>
        <dbReference type="Proteomes" id="UP000320338"/>
    </source>
</evidence>
<keyword evidence="4" id="KW-0378">Hydrolase</keyword>
<dbReference type="RefSeq" id="WP_141277910.1">
    <property type="nucleotide sequence ID" value="NZ_BAAARZ010000026.1"/>
</dbReference>
<keyword evidence="5" id="KW-0720">Serine protease</keyword>
<feature type="transmembrane region" description="Helical" evidence="8">
    <location>
        <begin position="69"/>
        <end position="89"/>
    </location>
</feature>
<accession>A0A4Y3WM68</accession>
<dbReference type="PRINTS" id="PR00127">
    <property type="entry name" value="CLPPROTEASEP"/>
</dbReference>
<proteinExistence type="inferred from homology"/>
<evidence type="ECO:0000256" key="7">
    <source>
        <dbReference type="SAM" id="MobiDB-lite"/>
    </source>
</evidence>
<dbReference type="GO" id="GO:0009368">
    <property type="term" value="C:endopeptidase Clp complex"/>
    <property type="evidence" value="ECO:0007669"/>
    <property type="project" value="TreeGrafter"/>
</dbReference>
<keyword evidence="2" id="KW-0963">Cytoplasm</keyword>
<evidence type="ECO:0000256" key="6">
    <source>
        <dbReference type="RuleBase" id="RU003567"/>
    </source>
</evidence>
<name>A0A4Y3WM68_9PSEU</name>
<evidence type="ECO:0000256" key="1">
    <source>
        <dbReference type="ARBA" id="ARBA00007039"/>
    </source>
</evidence>
<protein>
    <recommendedName>
        <fullName evidence="6">ATP-dependent Clp protease proteolytic subunit</fullName>
    </recommendedName>
</protein>
<keyword evidence="8" id="KW-0812">Transmembrane</keyword>
<evidence type="ECO:0000256" key="4">
    <source>
        <dbReference type="ARBA" id="ARBA00022801"/>
    </source>
</evidence>
<dbReference type="InterPro" id="IPR001907">
    <property type="entry name" value="ClpP"/>
</dbReference>
<comment type="similarity">
    <text evidence="1 6">Belongs to the peptidase S14 family.</text>
</comment>
<reference evidence="9 10" key="1">
    <citation type="submission" date="2019-06" db="EMBL/GenBank/DDBJ databases">
        <title>Whole genome shotgun sequence of Pseudonocardia hydrocarbonoxydans NBRC 14498.</title>
        <authorList>
            <person name="Hosoyama A."/>
            <person name="Uohara A."/>
            <person name="Ohji S."/>
            <person name="Ichikawa N."/>
        </authorList>
    </citation>
    <scope>NUCLEOTIDE SEQUENCE [LARGE SCALE GENOMIC DNA]</scope>
    <source>
        <strain evidence="9 10">NBRC 14498</strain>
    </source>
</reference>
<evidence type="ECO:0000256" key="8">
    <source>
        <dbReference type="SAM" id="Phobius"/>
    </source>
</evidence>
<organism evidence="9 10">
    <name type="scientific">Pseudonocardia hydrocarbonoxydans</name>
    <dbReference type="NCBI Taxonomy" id="76726"/>
    <lineage>
        <taxon>Bacteria</taxon>
        <taxon>Bacillati</taxon>
        <taxon>Actinomycetota</taxon>
        <taxon>Actinomycetes</taxon>
        <taxon>Pseudonocardiales</taxon>
        <taxon>Pseudonocardiaceae</taxon>
        <taxon>Pseudonocardia</taxon>
    </lineage>
</organism>
<dbReference type="SUPFAM" id="SSF52096">
    <property type="entry name" value="ClpP/crotonase"/>
    <property type="match status" value="1"/>
</dbReference>
<comment type="caution">
    <text evidence="9">The sequence shown here is derived from an EMBL/GenBank/DDBJ whole genome shotgun (WGS) entry which is preliminary data.</text>
</comment>
<dbReference type="PANTHER" id="PTHR10381">
    <property type="entry name" value="ATP-DEPENDENT CLP PROTEASE PROTEOLYTIC SUBUNIT"/>
    <property type="match status" value="1"/>
</dbReference>
<gene>
    <name evidence="9" type="ORF">PHY01_16340</name>
</gene>
<dbReference type="GO" id="GO:0004176">
    <property type="term" value="F:ATP-dependent peptidase activity"/>
    <property type="evidence" value="ECO:0007669"/>
    <property type="project" value="InterPro"/>
</dbReference>
<sequence>MHEPHRPSLPQPQPPAPSMTSTVLVAGADPVAEHLLDVRVVHLGGVLDADAADRVCARLRLLAARDPRAGITLTVSCTAGSAAAGLAVVDTMDLVAPEVATCAVGVVAGTGVLVVAAGAAGRRSATPHARLGLRTPSAGAVGATLSREQRQDVLAVIAAHSGRDVAEVAADTAAERWFGAAQAVRYGLVDAVG</sequence>
<dbReference type="CDD" id="cd07017">
    <property type="entry name" value="S14_ClpP_2"/>
    <property type="match status" value="1"/>
</dbReference>
<dbReference type="AlphaFoldDB" id="A0A4Y3WM68"/>
<dbReference type="Pfam" id="PF00574">
    <property type="entry name" value="CLP_protease"/>
    <property type="match status" value="1"/>
</dbReference>
<feature type="compositionally biased region" description="Pro residues" evidence="7">
    <location>
        <begin position="7"/>
        <end position="17"/>
    </location>
</feature>
<keyword evidence="10" id="KW-1185">Reference proteome</keyword>
<evidence type="ECO:0000313" key="9">
    <source>
        <dbReference type="EMBL" id="GEC19351.1"/>
    </source>
</evidence>
<evidence type="ECO:0000256" key="3">
    <source>
        <dbReference type="ARBA" id="ARBA00022670"/>
    </source>
</evidence>
<feature type="transmembrane region" description="Helical" evidence="8">
    <location>
        <begin position="95"/>
        <end position="120"/>
    </location>
</feature>
<dbReference type="EMBL" id="BJNG01000014">
    <property type="protein sequence ID" value="GEC19351.1"/>
    <property type="molecule type" value="Genomic_DNA"/>
</dbReference>
<keyword evidence="8" id="KW-1133">Transmembrane helix</keyword>
<dbReference type="GO" id="GO:0006515">
    <property type="term" value="P:protein quality control for misfolded or incompletely synthesized proteins"/>
    <property type="evidence" value="ECO:0007669"/>
    <property type="project" value="TreeGrafter"/>
</dbReference>
<dbReference type="GO" id="GO:0051117">
    <property type="term" value="F:ATPase binding"/>
    <property type="evidence" value="ECO:0007669"/>
    <property type="project" value="TreeGrafter"/>
</dbReference>
<dbReference type="InterPro" id="IPR029045">
    <property type="entry name" value="ClpP/crotonase-like_dom_sf"/>
</dbReference>
<keyword evidence="3" id="KW-0645">Protease</keyword>